<comment type="similarity">
    <text evidence="2">Belongs to the autoinducer-2 exporter (AI-2E) (TC 2.A.86) family.</text>
</comment>
<proteinExistence type="inferred from homology"/>
<keyword evidence="5 7" id="KW-0472">Membrane</keyword>
<dbReference type="GO" id="GO:0016020">
    <property type="term" value="C:membrane"/>
    <property type="evidence" value="ECO:0007669"/>
    <property type="project" value="UniProtKB-SubCell"/>
</dbReference>
<dbReference type="GO" id="GO:0055085">
    <property type="term" value="P:transmembrane transport"/>
    <property type="evidence" value="ECO:0007669"/>
    <property type="project" value="TreeGrafter"/>
</dbReference>
<evidence type="ECO:0000313" key="8">
    <source>
        <dbReference type="EMBL" id="SDS94323.1"/>
    </source>
</evidence>
<evidence type="ECO:0000256" key="6">
    <source>
        <dbReference type="SAM" id="MobiDB-lite"/>
    </source>
</evidence>
<dbReference type="PANTHER" id="PTHR21716">
    <property type="entry name" value="TRANSMEMBRANE PROTEIN"/>
    <property type="match status" value="1"/>
</dbReference>
<feature type="transmembrane region" description="Helical" evidence="7">
    <location>
        <begin position="158"/>
        <end position="186"/>
    </location>
</feature>
<protein>
    <submittedName>
        <fullName evidence="8">Predicted PurR-regulated permease PerM</fullName>
    </submittedName>
</protein>
<evidence type="ECO:0000256" key="2">
    <source>
        <dbReference type="ARBA" id="ARBA00009773"/>
    </source>
</evidence>
<feature type="transmembrane region" description="Helical" evidence="7">
    <location>
        <begin position="43"/>
        <end position="60"/>
    </location>
</feature>
<dbReference type="Proteomes" id="UP000181956">
    <property type="component" value="Chromosome I"/>
</dbReference>
<keyword evidence="4 7" id="KW-1133">Transmembrane helix</keyword>
<feature type="region of interest" description="Disordered" evidence="6">
    <location>
        <begin position="366"/>
        <end position="400"/>
    </location>
</feature>
<feature type="transmembrane region" description="Helical" evidence="7">
    <location>
        <begin position="310"/>
        <end position="336"/>
    </location>
</feature>
<dbReference type="PANTHER" id="PTHR21716:SF64">
    <property type="entry name" value="AI-2 TRANSPORT PROTEIN TQSA"/>
    <property type="match status" value="1"/>
</dbReference>
<dbReference type="OrthoDB" id="9799225at2"/>
<name>A0A1H1WB32_9MICO</name>
<dbReference type="AlphaFoldDB" id="A0A1H1WB32"/>
<reference evidence="9" key="1">
    <citation type="submission" date="2016-10" db="EMBL/GenBank/DDBJ databases">
        <authorList>
            <person name="Varghese N."/>
            <person name="Submissions S."/>
        </authorList>
    </citation>
    <scope>NUCLEOTIDE SEQUENCE [LARGE SCALE GENOMIC DNA]</scope>
    <source>
        <strain evidence="9">DSM 21772</strain>
    </source>
</reference>
<comment type="subcellular location">
    <subcellularLocation>
        <location evidence="1">Membrane</location>
        <topology evidence="1">Multi-pass membrane protein</topology>
    </subcellularLocation>
</comment>
<dbReference type="RefSeq" id="WP_083364324.1">
    <property type="nucleotide sequence ID" value="NZ_LT629742.1"/>
</dbReference>
<dbReference type="Pfam" id="PF01594">
    <property type="entry name" value="AI-2E_transport"/>
    <property type="match status" value="1"/>
</dbReference>
<feature type="transmembrane region" description="Helical" evidence="7">
    <location>
        <begin position="72"/>
        <end position="97"/>
    </location>
</feature>
<feature type="transmembrane region" description="Helical" evidence="7">
    <location>
        <begin position="269"/>
        <end position="290"/>
    </location>
</feature>
<evidence type="ECO:0000256" key="5">
    <source>
        <dbReference type="ARBA" id="ARBA00023136"/>
    </source>
</evidence>
<dbReference type="EMBL" id="LT629742">
    <property type="protein sequence ID" value="SDS94323.1"/>
    <property type="molecule type" value="Genomic_DNA"/>
</dbReference>
<evidence type="ECO:0000256" key="3">
    <source>
        <dbReference type="ARBA" id="ARBA00022692"/>
    </source>
</evidence>
<keyword evidence="9" id="KW-1185">Reference proteome</keyword>
<evidence type="ECO:0000313" key="9">
    <source>
        <dbReference type="Proteomes" id="UP000181956"/>
    </source>
</evidence>
<keyword evidence="3 7" id="KW-0812">Transmembrane</keyword>
<feature type="transmembrane region" description="Helical" evidence="7">
    <location>
        <begin position="207"/>
        <end position="229"/>
    </location>
</feature>
<evidence type="ECO:0000256" key="7">
    <source>
        <dbReference type="SAM" id="Phobius"/>
    </source>
</evidence>
<dbReference type="InterPro" id="IPR002549">
    <property type="entry name" value="AI-2E-like"/>
</dbReference>
<gene>
    <name evidence="8" type="ORF">SAMN04489834_2486</name>
</gene>
<feature type="transmembrane region" description="Helical" evidence="7">
    <location>
        <begin position="20"/>
        <end position="37"/>
    </location>
</feature>
<dbReference type="STRING" id="412690.SAMN04489834_2486"/>
<feature type="compositionally biased region" description="Basic and acidic residues" evidence="6">
    <location>
        <begin position="366"/>
        <end position="383"/>
    </location>
</feature>
<sequence length="400" mass="42085">MSETTPESAGPAPARRYPRGVVILVGLAAGTVVAVGMSSIRSILGPVLLTVVLTICAQPVRTALERRGVPRGLATGSVVLVLFAGLAGLAYTFVIAVTQFVAMLPDYADQFAAIAANIGDFLQKLGVGTNEIEQVKSGFDPSAIAGFFGGLVGGVASITATLVIILTMLILLAADASYVPTVLVQLGQRRPHLKEALVEYASGVRRYMVVTTVLGLVQGAINGIALWLLQVPAALLWAILAFLCSYIPNIGYFIAIIPPLVFGYFVGGWPTFIAVIIIYGLVNAVVQSIIQPRVVGNAVALSQSLTFFSVLFWAIVIGPIGAVLAIPITLLARAVLVDADPTARWWRPALGDVGEARAIMAAADAEAKANRHRDTGHTPEQRTRRGGTGAHPPIPPRDEE</sequence>
<feature type="transmembrane region" description="Helical" evidence="7">
    <location>
        <begin position="235"/>
        <end position="257"/>
    </location>
</feature>
<organism evidence="8 9">
    <name type="scientific">Microterricola viridarii</name>
    <dbReference type="NCBI Taxonomy" id="412690"/>
    <lineage>
        <taxon>Bacteria</taxon>
        <taxon>Bacillati</taxon>
        <taxon>Actinomycetota</taxon>
        <taxon>Actinomycetes</taxon>
        <taxon>Micrococcales</taxon>
        <taxon>Microbacteriaceae</taxon>
        <taxon>Microterricola</taxon>
    </lineage>
</organism>
<accession>A0A1H1WB32</accession>
<evidence type="ECO:0000256" key="1">
    <source>
        <dbReference type="ARBA" id="ARBA00004141"/>
    </source>
</evidence>
<evidence type="ECO:0000256" key="4">
    <source>
        <dbReference type="ARBA" id="ARBA00022989"/>
    </source>
</evidence>